<keyword evidence="1" id="KW-1133">Transmembrane helix</keyword>
<sequence length="158" mass="18102">MSTEEELSESEKTIRRCLEKCFRLAIAVFVSLQMFDFLFNSVWMHGYIWSLNQKVEMDMSERSAGAIVDHQLGKVGNKERFFAAVVSALSVWSLLAVLGYGKRDHSVWELLKHSVMVGIMAGCVRCMQMQQRLYPAIHEGFYTYLLTFSVGLTFSIQI</sequence>
<evidence type="ECO:0000313" key="3">
    <source>
        <dbReference type="Proteomes" id="UP000298663"/>
    </source>
</evidence>
<name>A0A4U8URF6_STECR</name>
<reference evidence="2 3" key="1">
    <citation type="journal article" date="2015" name="Genome Biol.">
        <title>Comparative genomics of Steinernema reveals deeply conserved gene regulatory networks.</title>
        <authorList>
            <person name="Dillman A.R."/>
            <person name="Macchietto M."/>
            <person name="Porter C.F."/>
            <person name="Rogers A."/>
            <person name="Williams B."/>
            <person name="Antoshechkin I."/>
            <person name="Lee M.M."/>
            <person name="Goodwin Z."/>
            <person name="Lu X."/>
            <person name="Lewis E.E."/>
            <person name="Goodrich-Blair H."/>
            <person name="Stock S.P."/>
            <person name="Adams B.J."/>
            <person name="Sternberg P.W."/>
            <person name="Mortazavi A."/>
        </authorList>
    </citation>
    <scope>NUCLEOTIDE SEQUENCE [LARGE SCALE GENOMIC DNA]</scope>
    <source>
        <strain evidence="2 3">ALL</strain>
    </source>
</reference>
<protein>
    <submittedName>
        <fullName evidence="2">Uncharacterized protein</fullName>
    </submittedName>
</protein>
<reference evidence="2 3" key="2">
    <citation type="journal article" date="2019" name="G3 (Bethesda)">
        <title>Hybrid Assembly of the Genome of the Entomopathogenic Nematode Steinernema carpocapsae Identifies the X-Chromosome.</title>
        <authorList>
            <person name="Serra L."/>
            <person name="Macchietto M."/>
            <person name="Macias-Munoz A."/>
            <person name="McGill C.J."/>
            <person name="Rodriguez I.M."/>
            <person name="Rodriguez B."/>
            <person name="Murad R."/>
            <person name="Mortazavi A."/>
        </authorList>
    </citation>
    <scope>NUCLEOTIDE SEQUENCE [LARGE SCALE GENOMIC DNA]</scope>
    <source>
        <strain evidence="2 3">ALL</strain>
    </source>
</reference>
<proteinExistence type="predicted"/>
<feature type="transmembrane region" description="Helical" evidence="1">
    <location>
        <begin position="81"/>
        <end position="101"/>
    </location>
</feature>
<dbReference type="EMBL" id="AZBU02000001">
    <property type="protein sequence ID" value="TMS35691.1"/>
    <property type="molecule type" value="Genomic_DNA"/>
</dbReference>
<comment type="caution">
    <text evidence="2">The sequence shown here is derived from an EMBL/GenBank/DDBJ whole genome shotgun (WGS) entry which is preliminary data.</text>
</comment>
<organism evidence="2 3">
    <name type="scientific">Steinernema carpocapsae</name>
    <name type="common">Entomopathogenic nematode</name>
    <dbReference type="NCBI Taxonomy" id="34508"/>
    <lineage>
        <taxon>Eukaryota</taxon>
        <taxon>Metazoa</taxon>
        <taxon>Ecdysozoa</taxon>
        <taxon>Nematoda</taxon>
        <taxon>Chromadorea</taxon>
        <taxon>Rhabditida</taxon>
        <taxon>Tylenchina</taxon>
        <taxon>Panagrolaimomorpha</taxon>
        <taxon>Strongyloidoidea</taxon>
        <taxon>Steinernematidae</taxon>
        <taxon>Steinernema</taxon>
    </lineage>
</organism>
<keyword evidence="3" id="KW-1185">Reference proteome</keyword>
<dbReference type="Proteomes" id="UP000298663">
    <property type="component" value="Unassembled WGS sequence"/>
</dbReference>
<dbReference type="OrthoDB" id="5839207at2759"/>
<evidence type="ECO:0000313" key="2">
    <source>
        <dbReference type="EMBL" id="TMS35691.1"/>
    </source>
</evidence>
<gene>
    <name evidence="2" type="ORF">L596_003036</name>
</gene>
<keyword evidence="1" id="KW-0812">Transmembrane</keyword>
<keyword evidence="1" id="KW-0472">Membrane</keyword>
<evidence type="ECO:0000256" key="1">
    <source>
        <dbReference type="SAM" id="Phobius"/>
    </source>
</evidence>
<feature type="transmembrane region" description="Helical" evidence="1">
    <location>
        <begin position="21"/>
        <end position="43"/>
    </location>
</feature>
<dbReference type="AlphaFoldDB" id="A0A4U8URF6"/>
<accession>A0A4U8URF6</accession>